<dbReference type="AlphaFoldDB" id="A0A1G2QE91"/>
<name>A0A1G2QE91_9BACT</name>
<gene>
    <name evidence="1" type="ORF">A2571_00835</name>
</gene>
<protein>
    <submittedName>
        <fullName evidence="1">Uncharacterized protein</fullName>
    </submittedName>
</protein>
<proteinExistence type="predicted"/>
<dbReference type="Proteomes" id="UP000177043">
    <property type="component" value="Unassembled WGS sequence"/>
</dbReference>
<organism evidence="1 2">
    <name type="scientific">Candidatus Vogelbacteria bacterium RIFOXYD1_FULL_44_32</name>
    <dbReference type="NCBI Taxonomy" id="1802438"/>
    <lineage>
        <taxon>Bacteria</taxon>
        <taxon>Candidatus Vogeliibacteriota</taxon>
    </lineage>
</organism>
<accession>A0A1G2QE91</accession>
<evidence type="ECO:0000313" key="1">
    <source>
        <dbReference type="EMBL" id="OHA58910.1"/>
    </source>
</evidence>
<sequence>MGTVTTGVNPQLLPRVKDLPKRDRALRFGDSLVFHSETHRVLVVRRGPDGPVVVHSADFDGLTHFGFLQYVEQQVYLFGLKYQKSSLVFGPTDIAYDVY</sequence>
<reference evidence="1 2" key="1">
    <citation type="journal article" date="2016" name="Nat. Commun.">
        <title>Thousands of microbial genomes shed light on interconnected biogeochemical processes in an aquifer system.</title>
        <authorList>
            <person name="Anantharaman K."/>
            <person name="Brown C.T."/>
            <person name="Hug L.A."/>
            <person name="Sharon I."/>
            <person name="Castelle C.J."/>
            <person name="Probst A.J."/>
            <person name="Thomas B.C."/>
            <person name="Singh A."/>
            <person name="Wilkins M.J."/>
            <person name="Karaoz U."/>
            <person name="Brodie E.L."/>
            <person name="Williams K.H."/>
            <person name="Hubbard S.S."/>
            <person name="Banfield J.F."/>
        </authorList>
    </citation>
    <scope>NUCLEOTIDE SEQUENCE [LARGE SCALE GENOMIC DNA]</scope>
</reference>
<evidence type="ECO:0000313" key="2">
    <source>
        <dbReference type="Proteomes" id="UP000177043"/>
    </source>
</evidence>
<comment type="caution">
    <text evidence="1">The sequence shown here is derived from an EMBL/GenBank/DDBJ whole genome shotgun (WGS) entry which is preliminary data.</text>
</comment>
<dbReference type="EMBL" id="MHTJ01000002">
    <property type="protein sequence ID" value="OHA58910.1"/>
    <property type="molecule type" value="Genomic_DNA"/>
</dbReference>